<dbReference type="EMBL" id="CAJNNV010000776">
    <property type="protein sequence ID" value="CAE8583529.1"/>
    <property type="molecule type" value="Genomic_DNA"/>
</dbReference>
<dbReference type="InterPro" id="IPR036770">
    <property type="entry name" value="Ankyrin_rpt-contain_sf"/>
</dbReference>
<keyword evidence="1" id="KW-0677">Repeat</keyword>
<comment type="caution">
    <text evidence="5">The sequence shown here is derived from an EMBL/GenBank/DDBJ whole genome shotgun (WGS) entry which is preliminary data.</text>
</comment>
<keyword evidence="6" id="KW-1185">Reference proteome</keyword>
<gene>
    <name evidence="5" type="ORF">PGLA1383_LOCUS2489</name>
</gene>
<dbReference type="PANTHER" id="PTHR24104">
    <property type="entry name" value="E3 UBIQUITIN-PROTEIN LIGASE NHLRC1-RELATED"/>
    <property type="match status" value="1"/>
</dbReference>
<evidence type="ECO:0000256" key="2">
    <source>
        <dbReference type="PROSITE-ProRule" id="PRU00504"/>
    </source>
</evidence>
<dbReference type="InterPro" id="IPR001258">
    <property type="entry name" value="NHL_repeat"/>
</dbReference>
<dbReference type="Gene3D" id="2.120.10.30">
    <property type="entry name" value="TolB, C-terminal domain"/>
    <property type="match status" value="1"/>
</dbReference>
<evidence type="ECO:0000256" key="3">
    <source>
        <dbReference type="SAM" id="Phobius"/>
    </source>
</evidence>
<dbReference type="SUPFAM" id="SSF48403">
    <property type="entry name" value="Ankyrin repeat"/>
    <property type="match status" value="1"/>
</dbReference>
<dbReference type="GO" id="GO:0008270">
    <property type="term" value="F:zinc ion binding"/>
    <property type="evidence" value="ECO:0007669"/>
    <property type="project" value="UniProtKB-KW"/>
</dbReference>
<dbReference type="PROSITE" id="PS51125">
    <property type="entry name" value="NHL"/>
    <property type="match status" value="1"/>
</dbReference>
<keyword evidence="3" id="KW-0472">Membrane</keyword>
<accession>A0A813DD46</accession>
<keyword evidence="4" id="KW-0732">Signal</keyword>
<dbReference type="Gene3D" id="1.25.40.20">
    <property type="entry name" value="Ankyrin repeat-containing domain"/>
    <property type="match status" value="1"/>
</dbReference>
<proteinExistence type="predicted"/>
<dbReference type="Proteomes" id="UP000654075">
    <property type="component" value="Unassembled WGS sequence"/>
</dbReference>
<dbReference type="SUPFAM" id="SSF101898">
    <property type="entry name" value="NHL repeat"/>
    <property type="match status" value="1"/>
</dbReference>
<evidence type="ECO:0000313" key="5">
    <source>
        <dbReference type="EMBL" id="CAE8583529.1"/>
    </source>
</evidence>
<sequence length="1017" mass="108554">MPRTADLCVWVRACVCASVVGFGAGSPQFLYGQPDFGSASANQGGTAASASTLYRPFGIAFDSTGGLCIADTDNNRVLRYDAGETTASRVYGQVDFVSTSPNQGSTAASAITLKGPFGIAFDSAGGLCMADTFNNRVLCYDAGSTTASSVYGQVDLVSTSPNQGGTAASASTLYFPVGIAFDSTGGLCIADYVNSRVLRYDAGETTASRLCIVDNGNNRVLCYDAGSTTASSVYGQVDYVSTSPNQGDTASASTLNRPFGLAFDSAGGPPCIAERQAAASKVAAEMADAQQDSALNALQQAAAMAGPPSSQGLVFKLVSAAGDSTAAVMKAPVDNKPVIFSAGKADETGFTPAVEVPAAVLQDISAGGKPVVLVMGFISDAMVTVLDLASSPPSPKMASKPLSITLFDSEGNPLSKGTKLKVPILLTLQQKASAGTTCAFWDEEAGAWSVEGVKRVQFSPGESASSTGPLVCATSHLTIFAAVTGWLDVASQRLVCSNAAGIFSAGGAQALLRFSKASQTPVILLWVLLAFHVLCFLVAAGADYLESVKSEEEQKEPTRTETKARRKYTCLGIEVGGFASASIDYIKCLPEALEEMVRDSIKSLGKEVGRFPSAITDYMRSLPEAPEKMVRESIKRVQAAKMGLCEESLKLVVQKDEDIKLLPELKKRCGSREWTSQRINEDEDLAKKGMMETNWLGRVVMLLKAGHPWMLVLQSSIVRSHMVRFALIFCKMTGTAAAIALFYESSGKTISYDSPDPDACTSKDDLMTKLIRLMTVGLASALMVDLVAPLLFILRPQQTYSASSLSKNTAKMKVVFWILFVIYNCLALYKVMVFLANVSDADGNDWFVSVMFSLLKGFFLAPLGTAFVLGTLVTIEDLHKLTECARDGEWDLVFEMLDKSPMLLNERPPGFDYAVLHLAVIHDNLEVVSTLINRYHADPDLPSRYGEKALEIAKNLGHKDLYRILSQREGTDQTTRMRSICTVATLGTDHKQTTSLHNQPPPPQPPPPPAVFTFFGS</sequence>
<feature type="transmembrane region" description="Helical" evidence="3">
    <location>
        <begin position="814"/>
        <end position="835"/>
    </location>
</feature>
<name>A0A813DD46_POLGL</name>
<dbReference type="InterPro" id="IPR046338">
    <property type="entry name" value="GAIN_dom_sf"/>
</dbReference>
<dbReference type="OMA" id="VLCYDAG"/>
<keyword evidence="3" id="KW-1133">Transmembrane helix</keyword>
<evidence type="ECO:0008006" key="7">
    <source>
        <dbReference type="Google" id="ProtNLM"/>
    </source>
</evidence>
<dbReference type="OrthoDB" id="60433at2759"/>
<evidence type="ECO:0000256" key="1">
    <source>
        <dbReference type="ARBA" id="ARBA00022737"/>
    </source>
</evidence>
<keyword evidence="3" id="KW-0812">Transmembrane</keyword>
<protein>
    <recommendedName>
        <fullName evidence="7">GPS domain-containing protein</fullName>
    </recommendedName>
</protein>
<dbReference type="Gene3D" id="2.60.220.50">
    <property type="match status" value="1"/>
</dbReference>
<dbReference type="PANTHER" id="PTHR24104:SF25">
    <property type="entry name" value="PROTEIN LIN-41"/>
    <property type="match status" value="1"/>
</dbReference>
<dbReference type="Pfam" id="PF01436">
    <property type="entry name" value="NHL"/>
    <property type="match status" value="2"/>
</dbReference>
<dbReference type="InterPro" id="IPR011042">
    <property type="entry name" value="6-blade_b-propeller_TolB-like"/>
</dbReference>
<feature type="transmembrane region" description="Helical" evidence="3">
    <location>
        <begin position="771"/>
        <end position="794"/>
    </location>
</feature>
<feature type="transmembrane region" description="Helical" evidence="3">
    <location>
        <begin position="725"/>
        <end position="743"/>
    </location>
</feature>
<feature type="chain" id="PRO_5032480973" description="GPS domain-containing protein" evidence="4">
    <location>
        <begin position="26"/>
        <end position="1017"/>
    </location>
</feature>
<feature type="signal peptide" evidence="4">
    <location>
        <begin position="1"/>
        <end position="25"/>
    </location>
</feature>
<dbReference type="CDD" id="cd05819">
    <property type="entry name" value="NHL"/>
    <property type="match status" value="1"/>
</dbReference>
<organism evidence="5 6">
    <name type="scientific">Polarella glacialis</name>
    <name type="common">Dinoflagellate</name>
    <dbReference type="NCBI Taxonomy" id="89957"/>
    <lineage>
        <taxon>Eukaryota</taxon>
        <taxon>Sar</taxon>
        <taxon>Alveolata</taxon>
        <taxon>Dinophyceae</taxon>
        <taxon>Suessiales</taxon>
        <taxon>Suessiaceae</taxon>
        <taxon>Polarella</taxon>
    </lineage>
</organism>
<feature type="transmembrane region" description="Helical" evidence="3">
    <location>
        <begin position="847"/>
        <end position="873"/>
    </location>
</feature>
<dbReference type="InterPro" id="IPR050952">
    <property type="entry name" value="TRIM-NHL_E3_ligases"/>
</dbReference>
<dbReference type="AlphaFoldDB" id="A0A813DD46"/>
<evidence type="ECO:0000313" key="6">
    <source>
        <dbReference type="Proteomes" id="UP000654075"/>
    </source>
</evidence>
<feature type="repeat" description="NHL" evidence="2">
    <location>
        <begin position="40"/>
        <end position="83"/>
    </location>
</feature>
<evidence type="ECO:0000256" key="4">
    <source>
        <dbReference type="SAM" id="SignalP"/>
    </source>
</evidence>
<reference evidence="5" key="1">
    <citation type="submission" date="2021-02" db="EMBL/GenBank/DDBJ databases">
        <authorList>
            <person name="Dougan E. K."/>
            <person name="Rhodes N."/>
            <person name="Thang M."/>
            <person name="Chan C."/>
        </authorList>
    </citation>
    <scope>NUCLEOTIDE SEQUENCE</scope>
</reference>
<feature type="transmembrane region" description="Helical" evidence="3">
    <location>
        <begin position="523"/>
        <end position="545"/>
    </location>
</feature>